<reference evidence="2" key="1">
    <citation type="journal article" date="2019" name="Int. J. Syst. Evol. Microbiol.">
        <title>The Global Catalogue of Microorganisms (GCM) 10K type strain sequencing project: providing services to taxonomists for standard genome sequencing and annotation.</title>
        <authorList>
            <consortium name="The Broad Institute Genomics Platform"/>
            <consortium name="The Broad Institute Genome Sequencing Center for Infectious Disease"/>
            <person name="Wu L."/>
            <person name="Ma J."/>
        </authorList>
    </citation>
    <scope>NUCLEOTIDE SEQUENCE [LARGE SCALE GENOMIC DNA]</scope>
    <source>
        <strain evidence="2">WYCCWR 12678</strain>
    </source>
</reference>
<sequence>MKPVFVFPKADHYAFFYEEAHLMLVCWNRDDKKELYRISGQQEEMLQLDYPGDLYTERVMELISSIFFISVQEEVREQKYTLGAFFTKNHQGYAVYYERDAISRSDLIFFRVVEEGAGYALEVVESEVEHTSVVREIEERYASFLQIH</sequence>
<keyword evidence="2" id="KW-1185">Reference proteome</keyword>
<accession>A0ABV9Q687</accession>
<gene>
    <name evidence="1" type="ORF">ACFO8Q_19990</name>
</gene>
<evidence type="ECO:0000313" key="2">
    <source>
        <dbReference type="Proteomes" id="UP001596002"/>
    </source>
</evidence>
<proteinExistence type="predicted"/>
<evidence type="ECO:0000313" key="1">
    <source>
        <dbReference type="EMBL" id="MFC4769611.1"/>
    </source>
</evidence>
<dbReference type="Proteomes" id="UP001596002">
    <property type="component" value="Unassembled WGS sequence"/>
</dbReference>
<name>A0ABV9Q687_9BACL</name>
<organism evidence="1 2">
    <name type="scientific">Effusibacillus consociatus</name>
    <dbReference type="NCBI Taxonomy" id="1117041"/>
    <lineage>
        <taxon>Bacteria</taxon>
        <taxon>Bacillati</taxon>
        <taxon>Bacillota</taxon>
        <taxon>Bacilli</taxon>
        <taxon>Bacillales</taxon>
        <taxon>Alicyclobacillaceae</taxon>
        <taxon>Effusibacillus</taxon>
    </lineage>
</organism>
<comment type="caution">
    <text evidence="1">The sequence shown here is derived from an EMBL/GenBank/DDBJ whole genome shotgun (WGS) entry which is preliminary data.</text>
</comment>
<dbReference type="RefSeq" id="WP_380028332.1">
    <property type="nucleotide sequence ID" value="NZ_JBHSHC010000140.1"/>
</dbReference>
<protein>
    <submittedName>
        <fullName evidence="1">Uncharacterized protein</fullName>
    </submittedName>
</protein>
<dbReference type="EMBL" id="JBHSHC010000140">
    <property type="protein sequence ID" value="MFC4769611.1"/>
    <property type="molecule type" value="Genomic_DNA"/>
</dbReference>